<evidence type="ECO:0000256" key="1">
    <source>
        <dbReference type="SAM" id="Phobius"/>
    </source>
</evidence>
<dbReference type="PANTHER" id="PTHR33371:SF4">
    <property type="entry name" value="INTERMEMBRANE PHOSPHOLIPID TRANSPORT SYSTEM BINDING PROTEIN MLAD"/>
    <property type="match status" value="1"/>
</dbReference>
<dbReference type="InterPro" id="IPR052336">
    <property type="entry name" value="MlaD_Phospholipid_Transporter"/>
</dbReference>
<evidence type="ECO:0000313" key="3">
    <source>
        <dbReference type="EMBL" id="CDG39903.1"/>
    </source>
</evidence>
<gene>
    <name evidence="3" type="ORF">ASAP_1858</name>
</gene>
<organism evidence="3 4">
    <name type="scientific">Asaia bogorensis</name>
    <dbReference type="NCBI Taxonomy" id="91915"/>
    <lineage>
        <taxon>Bacteria</taxon>
        <taxon>Pseudomonadati</taxon>
        <taxon>Pseudomonadota</taxon>
        <taxon>Alphaproteobacteria</taxon>
        <taxon>Acetobacterales</taxon>
        <taxon>Acetobacteraceae</taxon>
        <taxon>Asaia</taxon>
    </lineage>
</organism>
<name>A0A060QGU1_9PROT</name>
<feature type="transmembrane region" description="Helical" evidence="1">
    <location>
        <begin position="26"/>
        <end position="48"/>
    </location>
</feature>
<keyword evidence="1" id="KW-1133">Transmembrane helix</keyword>
<evidence type="ECO:0000259" key="2">
    <source>
        <dbReference type="Pfam" id="PF02470"/>
    </source>
</evidence>
<proteinExistence type="predicted"/>
<reference evidence="3 4" key="1">
    <citation type="journal article" date="2014" name="Genome Biol. Evol.">
        <title>Acetic acid bacteria genomes reveal functional traits for adaptation to life in insect guts.</title>
        <authorList>
            <person name="Chouaia B."/>
            <person name="Gaiarsa S."/>
            <person name="Crotti E."/>
            <person name="Comandatore F."/>
            <person name="Degli Esposti M."/>
            <person name="Ricci I."/>
            <person name="Alma A."/>
            <person name="Favia G."/>
            <person name="Bandi C."/>
            <person name="Daffonchio D."/>
        </authorList>
    </citation>
    <scope>NUCLEOTIDE SEQUENCE [LARGE SCALE GENOMIC DNA]</scope>
    <source>
        <strain evidence="3 4">SF2.1</strain>
    </source>
</reference>
<dbReference type="PANTHER" id="PTHR33371">
    <property type="entry name" value="INTERMEMBRANE PHOSPHOLIPID TRANSPORT SYSTEM BINDING PROTEIN MLAD-RELATED"/>
    <property type="match status" value="1"/>
</dbReference>
<comment type="caution">
    <text evidence="3">The sequence shown here is derived from an EMBL/GenBank/DDBJ whole genome shotgun (WGS) entry which is preliminary data.</text>
</comment>
<dbReference type="eggNOG" id="COG1463">
    <property type="taxonomic scope" value="Bacteria"/>
</dbReference>
<reference evidence="3 4" key="2">
    <citation type="journal article" date="2014" name="PLoS ONE">
        <title>Evolution of mitochondria reconstructed from the energy metabolism of living bacteria.</title>
        <authorList>
            <person name="Degli Esposti M."/>
            <person name="Chouaia B."/>
            <person name="Comandatore F."/>
            <person name="Crotti E."/>
            <person name="Sassera D."/>
            <person name="Lievens P.M."/>
            <person name="Daffonchio D."/>
            <person name="Bandi C."/>
        </authorList>
    </citation>
    <scope>NUCLEOTIDE SEQUENCE [LARGE SCALE GENOMIC DNA]</scope>
    <source>
        <strain evidence="3 4">SF2.1</strain>
    </source>
</reference>
<protein>
    <recommendedName>
        <fullName evidence="2">Mce/MlaD domain-containing protein</fullName>
    </recommendedName>
</protein>
<sequence>MFRVRSNANTDSRTRPLLRIRYADEWVGMLVVATFGLFIFAIIEAGVLRDWLTPSGKLHFNLPESGIAGLAVGNDIELMGIRIGSIRAVKINPHGNMYAIADIDPQFEPYIRKDSRAIIRHRFVVAGASYIELERSKGPAMDWEFAELEATVEPNPADMITKTISDIRAGMMPSLHNADKIMADLAAVTTSIRNGKGTVGGLMMDDTLLKHADEVIRTLQASIAQLKPIEAQISGVLKQTQGTMDNLRSSSNDVKKATPQLKDTMAHLNDASAQLPALLTQAQATTISLKRLTDQLRGLWILGGSSGKAPARRLPAGDIKP</sequence>
<evidence type="ECO:0000313" key="4">
    <source>
        <dbReference type="Proteomes" id="UP000027583"/>
    </source>
</evidence>
<dbReference type="InterPro" id="IPR003399">
    <property type="entry name" value="Mce/MlaD"/>
</dbReference>
<accession>A0A060QGU1</accession>
<keyword evidence="1" id="KW-0472">Membrane</keyword>
<dbReference type="Pfam" id="PF02470">
    <property type="entry name" value="MlaD"/>
    <property type="match status" value="1"/>
</dbReference>
<dbReference type="EMBL" id="CBLX010000013">
    <property type="protein sequence ID" value="CDG39903.1"/>
    <property type="molecule type" value="Genomic_DNA"/>
</dbReference>
<dbReference type="Proteomes" id="UP000027583">
    <property type="component" value="Unassembled WGS sequence"/>
</dbReference>
<keyword evidence="1" id="KW-0812">Transmembrane</keyword>
<feature type="domain" description="Mce/MlaD" evidence="2">
    <location>
        <begin position="68"/>
        <end position="134"/>
    </location>
</feature>
<dbReference type="RefSeq" id="WP_023978105.1">
    <property type="nucleotide sequence ID" value="NZ_CBLX010000013.1"/>
</dbReference>
<dbReference type="AlphaFoldDB" id="A0A060QGU1"/>